<evidence type="ECO:0000313" key="1">
    <source>
        <dbReference type="Proteomes" id="UP000887580"/>
    </source>
</evidence>
<sequence>MAKLIDGKAVSAKVLGGIKTDLDNVKKDHPGFTPCLAIVQVGGREDSNVYISNKTKRAADVGIAARHIKLPKSTTQAELQREIDLLNSDYDVDGIIIQLPLDSDEPIDDAVIDRIVHDKDVDGLTRENAGRLIRGELDSVIFPCTPYGCLHLVKDALGGDVSKISGKRVVVLGRSKIVGAPAAALFMWHHATVTTCHSRTVDLKEQCLQADILVVAIGKSKYVKGDWVKPGAIVIDCGINVEVTSEGKRLLTGDVDFHEAKKHASFITPVPGGVGPMTVAMLLKNTFDQAVSRRLKHVKINKWEIHIPKIELHSPVPSDIEVSRAQKPKTIENLADEIGVNRNELELYGQTKAKISLDVLKRLHDRKNGKYVVVVGITPTPLGEGKSTTTIGLVQGLCAHLGKNAFACVRQPSQGPTFGIKGGAAGGGYSQVVPMEEFNLHLTGDIHAITAANNLIAAAIDTRIFHESTQPDDALFNRLVPKNKAGKRPFSDIQKRRLERLGFHGIEDGDDLSSEQKVKFARLNIDPDTITFNRVMDTNDRYLRGIEIGLGKTEKGKTRKTEFMITVGSELMAILALANDLADLRQRISKISIGSDTNGNPITVDDLGVTGAAAVLMKDTIKPNLMQTVEGTPVFVHAGPFANIAHGASSILADKIALKLVGPEGFVVTEAGFGADIGMEKFFNIKCRYSGLTPHVVVLVATVRALKMHGGGPAVTAGAPLAKEYLTPNVDLLRAGCDSNLRKQIENALKFNVPVVVCVNKFASDSPEELELVKSKANEFGATGVISNHWALGGKGAEDLAKAVVEVSEKKKSDFKFLYPLEETITKKIETIAKEIYGADGIELSELAQKKIELYTRNGFDKLPICMAKTQLSLSHDPNLKGAPTGFTLPVRDVRVSAGAGFIFPLCGDITTMPGLNTRPCFYDIDIDPETLLIEGLF</sequence>
<reference evidence="2" key="1">
    <citation type="submission" date="2022-11" db="UniProtKB">
        <authorList>
            <consortium name="WormBaseParasite"/>
        </authorList>
    </citation>
    <scope>IDENTIFICATION</scope>
</reference>
<dbReference type="WBParaSite" id="PS1159_v2.g18049.t1">
    <property type="protein sequence ID" value="PS1159_v2.g18049.t1"/>
    <property type="gene ID" value="PS1159_v2.g18049"/>
</dbReference>
<evidence type="ECO:0000313" key="2">
    <source>
        <dbReference type="WBParaSite" id="PS1159_v2.g18049.t1"/>
    </source>
</evidence>
<accession>A0AC35FLA3</accession>
<proteinExistence type="predicted"/>
<dbReference type="Proteomes" id="UP000887580">
    <property type="component" value="Unplaced"/>
</dbReference>
<name>A0AC35FLA3_9BILA</name>
<organism evidence="1 2">
    <name type="scientific">Panagrolaimus sp. PS1159</name>
    <dbReference type="NCBI Taxonomy" id="55785"/>
    <lineage>
        <taxon>Eukaryota</taxon>
        <taxon>Metazoa</taxon>
        <taxon>Ecdysozoa</taxon>
        <taxon>Nematoda</taxon>
        <taxon>Chromadorea</taxon>
        <taxon>Rhabditida</taxon>
        <taxon>Tylenchina</taxon>
        <taxon>Panagrolaimomorpha</taxon>
        <taxon>Panagrolaimoidea</taxon>
        <taxon>Panagrolaimidae</taxon>
        <taxon>Panagrolaimus</taxon>
    </lineage>
</organism>
<protein>
    <submittedName>
        <fullName evidence="2">C-1-tetrahydrofolate synthase, cytoplasmic</fullName>
    </submittedName>
</protein>